<dbReference type="Proteomes" id="UP000189674">
    <property type="component" value="Chromosome"/>
</dbReference>
<dbReference type="GO" id="GO:0004853">
    <property type="term" value="F:uroporphyrinogen decarboxylase activity"/>
    <property type="evidence" value="ECO:0007669"/>
    <property type="project" value="InterPro"/>
</dbReference>
<dbReference type="Gene3D" id="3.20.20.210">
    <property type="match status" value="1"/>
</dbReference>
<dbReference type="KEGG" id="alus:STSP2_01929"/>
<keyword evidence="3" id="KW-1185">Reference proteome</keyword>
<dbReference type="Pfam" id="PF01208">
    <property type="entry name" value="URO-D"/>
    <property type="match status" value="1"/>
</dbReference>
<dbReference type="GO" id="GO:0006779">
    <property type="term" value="P:porphyrin-containing compound biosynthetic process"/>
    <property type="evidence" value="ECO:0007669"/>
    <property type="project" value="InterPro"/>
</dbReference>
<dbReference type="RefSeq" id="WP_146662040.1">
    <property type="nucleotide sequence ID" value="NZ_CP019791.1"/>
</dbReference>
<name>A0A1U9NLS7_9BACT</name>
<evidence type="ECO:0000313" key="2">
    <source>
        <dbReference type="EMBL" id="AQT68757.1"/>
    </source>
</evidence>
<gene>
    <name evidence="2" type="ORF">STSP2_01929</name>
</gene>
<dbReference type="AlphaFoldDB" id="A0A1U9NLS7"/>
<dbReference type="InterPro" id="IPR000257">
    <property type="entry name" value="Uroporphyrinogen_deCOase"/>
</dbReference>
<proteinExistence type="predicted"/>
<accession>A0A1U9NLS7</accession>
<protein>
    <submittedName>
        <fullName evidence="2">Uroporphyrinogen decarboxylase (URO-D)</fullName>
    </submittedName>
</protein>
<sequence length="366" mass="41739">MTPRERVLAILNGQQPDKVPWFGDLDYWATSKIHKGEQPKDFKVSESYIDWHRDLGVGFYLQGYFPFKTIIENCEIKNWHEGHKRYREIRTPKGVLRECWTWLEETCSEGPTEYLVKSVEDLPAYQFVHENTLYEPDYAFAETRLQQIGDQGLFLAYLPKSPLMQMVALDAGIVAVMNILMEDQDALGQTIQAIKKSHDKAAAVALECPAEILMMPENLSAEVVGPYLFNQYMKPYQQEWAAKINESGRFSCIHMDGTLKGLLREECTVGLTFIEAMTPAPVGDLAVEDWEEFTGDKETIFWGGIPGVYFTPSISDEEFDKFVIHVLSVMRSKPRFVLGVADQVPPDGLESRVKHVSELVEEYGAY</sequence>
<dbReference type="InterPro" id="IPR038071">
    <property type="entry name" value="UROD/MetE-like_sf"/>
</dbReference>
<feature type="domain" description="Uroporphyrinogen decarboxylase (URO-D)" evidence="1">
    <location>
        <begin position="171"/>
        <end position="363"/>
    </location>
</feature>
<dbReference type="STRING" id="1936003.STSP2_01929"/>
<dbReference type="SUPFAM" id="SSF51726">
    <property type="entry name" value="UROD/MetE-like"/>
    <property type="match status" value="1"/>
</dbReference>
<evidence type="ECO:0000313" key="3">
    <source>
        <dbReference type="Proteomes" id="UP000189674"/>
    </source>
</evidence>
<dbReference type="OrthoDB" id="1550967at2"/>
<dbReference type="EMBL" id="CP019791">
    <property type="protein sequence ID" value="AQT68757.1"/>
    <property type="molecule type" value="Genomic_DNA"/>
</dbReference>
<evidence type="ECO:0000259" key="1">
    <source>
        <dbReference type="Pfam" id="PF01208"/>
    </source>
</evidence>
<organism evidence="2 3">
    <name type="scientific">Anaerohalosphaera lusitana</name>
    <dbReference type="NCBI Taxonomy" id="1936003"/>
    <lineage>
        <taxon>Bacteria</taxon>
        <taxon>Pseudomonadati</taxon>
        <taxon>Planctomycetota</taxon>
        <taxon>Phycisphaerae</taxon>
        <taxon>Sedimentisphaerales</taxon>
        <taxon>Anaerohalosphaeraceae</taxon>
        <taxon>Anaerohalosphaera</taxon>
    </lineage>
</organism>
<reference evidence="3" key="1">
    <citation type="submission" date="2017-02" db="EMBL/GenBank/DDBJ databases">
        <title>Comparative genomics and description of representatives of a novel lineage of planctomycetes thriving in anoxic sediments.</title>
        <authorList>
            <person name="Spring S."/>
            <person name="Bunk B."/>
            <person name="Sproer C."/>
        </authorList>
    </citation>
    <scope>NUCLEOTIDE SEQUENCE [LARGE SCALE GENOMIC DNA]</scope>
    <source>
        <strain evidence="3">ST-NAGAB-D1</strain>
    </source>
</reference>